<protein>
    <recommendedName>
        <fullName evidence="3">C2 domain-containing protein</fullName>
    </recommendedName>
</protein>
<evidence type="ECO:0000256" key="1">
    <source>
        <dbReference type="SAM" id="Coils"/>
    </source>
</evidence>
<name>A0C560_PARTE</name>
<keyword evidence="2" id="KW-0812">Transmembrane</keyword>
<dbReference type="Gene3D" id="2.60.40.150">
    <property type="entry name" value="C2 domain"/>
    <property type="match status" value="1"/>
</dbReference>
<reference evidence="4 5" key="1">
    <citation type="journal article" date="2006" name="Nature">
        <title>Global trends of whole-genome duplications revealed by the ciliate Paramecium tetraurelia.</title>
        <authorList>
            <consortium name="Genoscope"/>
            <person name="Aury J.-M."/>
            <person name="Jaillon O."/>
            <person name="Duret L."/>
            <person name="Noel B."/>
            <person name="Jubin C."/>
            <person name="Porcel B.M."/>
            <person name="Segurens B."/>
            <person name="Daubin V."/>
            <person name="Anthouard V."/>
            <person name="Aiach N."/>
            <person name="Arnaiz O."/>
            <person name="Billaut A."/>
            <person name="Beisson J."/>
            <person name="Blanc I."/>
            <person name="Bouhouche K."/>
            <person name="Camara F."/>
            <person name="Duharcourt S."/>
            <person name="Guigo R."/>
            <person name="Gogendeau D."/>
            <person name="Katinka M."/>
            <person name="Keller A.-M."/>
            <person name="Kissmehl R."/>
            <person name="Klotz C."/>
            <person name="Koll F."/>
            <person name="Le Moue A."/>
            <person name="Lepere C."/>
            <person name="Malinsky S."/>
            <person name="Nowacki M."/>
            <person name="Nowak J.K."/>
            <person name="Plattner H."/>
            <person name="Poulain J."/>
            <person name="Ruiz F."/>
            <person name="Serrano V."/>
            <person name="Zagulski M."/>
            <person name="Dessen P."/>
            <person name="Betermier M."/>
            <person name="Weissenbach J."/>
            <person name="Scarpelli C."/>
            <person name="Schachter V."/>
            <person name="Sperling L."/>
            <person name="Meyer E."/>
            <person name="Cohen J."/>
            <person name="Wincker P."/>
        </authorList>
    </citation>
    <scope>NUCLEOTIDE SEQUENCE [LARGE SCALE GENOMIC DNA]</scope>
    <source>
        <strain evidence="4 5">Stock d4-2</strain>
    </source>
</reference>
<dbReference type="InterPro" id="IPR052981">
    <property type="entry name" value="Ingression_C2_domain"/>
</dbReference>
<evidence type="ECO:0000313" key="4">
    <source>
        <dbReference type="EMBL" id="CAK65927.1"/>
    </source>
</evidence>
<feature type="coiled-coil region" evidence="1">
    <location>
        <begin position="67"/>
        <end position="101"/>
    </location>
</feature>
<gene>
    <name evidence="4" type="ORF">GSPATT00006426001</name>
</gene>
<keyword evidence="5" id="KW-1185">Reference proteome</keyword>
<dbReference type="InterPro" id="IPR000008">
    <property type="entry name" value="C2_dom"/>
</dbReference>
<dbReference type="CDD" id="cd00030">
    <property type="entry name" value="C2"/>
    <property type="match status" value="1"/>
</dbReference>
<dbReference type="Pfam" id="PF00168">
    <property type="entry name" value="C2"/>
    <property type="match status" value="1"/>
</dbReference>
<dbReference type="OMA" id="LLAFMMQ"/>
<dbReference type="PANTHER" id="PTHR47052">
    <property type="entry name" value="CONSERVED SERINE PROLINE-RICH PROTEIN (AFU_ORTHOLOGUE AFUA_2G01790)"/>
    <property type="match status" value="1"/>
</dbReference>
<evidence type="ECO:0000256" key="2">
    <source>
        <dbReference type="SAM" id="Phobius"/>
    </source>
</evidence>
<keyword evidence="2" id="KW-1133">Transmembrane helix</keyword>
<dbReference type="InParanoid" id="A0C560"/>
<evidence type="ECO:0000259" key="3">
    <source>
        <dbReference type="SMART" id="SM00239"/>
    </source>
</evidence>
<keyword evidence="1" id="KW-0175">Coiled coil</keyword>
<sequence length="417" mass="49123">MNQQQYNEMFTAFQTNKILVEQFDTYLKQKVLLLIFMKCGHFYDEHLFQQLIEVSLNNGVIDLESFINQYNETVDTLQYRSEILNNKIKELRVLHQQLSDQLNSDALQQNSLTLQIMDCQNIEIRDPSVYFQICCGAKTHKTRTMKGISPQFQEQFEFPIDSSCQDVIITLFDSMSDNMIGYTQFLISELREQKLKDISVNLQRQDNMKIKTKLHVILKFNHSKESLYKQEQQKLNHEINQNNMEIKETQQALNCLAKVFSGGCIKIRQLPPILEIKEFELKCLDALNQASQDRIQDWVPLFYKLTGLVVALSVLISLYRCQFMELTLLAFMMQLLILRDINQKWMRVFTYLFAVLFLYDLLWIYICGGSYGITKGEQHINKFVTALSYVELLAKIPFTIVLWKHSVEFEQFLSYFI</sequence>
<feature type="domain" description="C2" evidence="3">
    <location>
        <begin position="111"/>
        <end position="199"/>
    </location>
</feature>
<feature type="transmembrane region" description="Helical" evidence="2">
    <location>
        <begin position="326"/>
        <end position="342"/>
    </location>
</feature>
<dbReference type="AlphaFoldDB" id="A0C560"/>
<dbReference type="SMART" id="SM00239">
    <property type="entry name" value="C2"/>
    <property type="match status" value="1"/>
</dbReference>
<dbReference type="SUPFAM" id="SSF49562">
    <property type="entry name" value="C2 domain (Calcium/lipid-binding domain, CaLB)"/>
    <property type="match status" value="1"/>
</dbReference>
<evidence type="ECO:0000313" key="5">
    <source>
        <dbReference type="Proteomes" id="UP000000600"/>
    </source>
</evidence>
<proteinExistence type="predicted"/>
<keyword evidence="2" id="KW-0472">Membrane</keyword>
<dbReference type="OrthoDB" id="293557at2759"/>
<dbReference type="KEGG" id="ptm:GSPATT00006426001"/>
<dbReference type="RefSeq" id="XP_001433324.1">
    <property type="nucleotide sequence ID" value="XM_001433287.1"/>
</dbReference>
<dbReference type="PANTHER" id="PTHR47052:SF3">
    <property type="entry name" value="INGRESSION PROTEIN 1"/>
    <property type="match status" value="1"/>
</dbReference>
<organism evidence="4 5">
    <name type="scientific">Paramecium tetraurelia</name>
    <dbReference type="NCBI Taxonomy" id="5888"/>
    <lineage>
        <taxon>Eukaryota</taxon>
        <taxon>Sar</taxon>
        <taxon>Alveolata</taxon>
        <taxon>Ciliophora</taxon>
        <taxon>Intramacronucleata</taxon>
        <taxon>Oligohymenophorea</taxon>
        <taxon>Peniculida</taxon>
        <taxon>Parameciidae</taxon>
        <taxon>Paramecium</taxon>
    </lineage>
</organism>
<dbReference type="Proteomes" id="UP000000600">
    <property type="component" value="Unassembled WGS sequence"/>
</dbReference>
<dbReference type="InterPro" id="IPR035892">
    <property type="entry name" value="C2_domain_sf"/>
</dbReference>
<dbReference type="GeneID" id="5019109"/>
<dbReference type="EMBL" id="CT868041">
    <property type="protein sequence ID" value="CAK65927.1"/>
    <property type="molecule type" value="Genomic_DNA"/>
</dbReference>
<accession>A0C560</accession>
<dbReference type="HOGENOM" id="CLU_659656_0_0_1"/>
<feature type="transmembrane region" description="Helical" evidence="2">
    <location>
        <begin position="348"/>
        <end position="371"/>
    </location>
</feature>